<feature type="transmembrane region" description="Helical" evidence="2">
    <location>
        <begin position="137"/>
        <end position="157"/>
    </location>
</feature>
<feature type="transmembrane region" description="Helical" evidence="2">
    <location>
        <begin position="257"/>
        <end position="276"/>
    </location>
</feature>
<proteinExistence type="predicted"/>
<keyword evidence="2" id="KW-0812">Transmembrane</keyword>
<gene>
    <name evidence="4" type="ORF">OE88DRAFT_1655769</name>
</gene>
<keyword evidence="5" id="KW-1185">Reference proteome</keyword>
<dbReference type="EMBL" id="ML213507">
    <property type="protein sequence ID" value="TFK53584.1"/>
    <property type="molecule type" value="Genomic_DNA"/>
</dbReference>
<evidence type="ECO:0000313" key="5">
    <source>
        <dbReference type="Proteomes" id="UP000305948"/>
    </source>
</evidence>
<dbReference type="InterPro" id="IPR012171">
    <property type="entry name" value="Fatty_acid_desaturase"/>
</dbReference>
<evidence type="ECO:0000313" key="4">
    <source>
        <dbReference type="EMBL" id="TFK53584.1"/>
    </source>
</evidence>
<dbReference type="CDD" id="cd03507">
    <property type="entry name" value="Delta12-FADS-like"/>
    <property type="match status" value="1"/>
</dbReference>
<sequence length="437" mass="50263">MSPLLVSSTRVRAMLRTLFADGPEYLERKKRPFAPPKISLAEVHAAIPPHLRQRSTLKGLYYVSRDVFFGVLFYTLALYIDPAADYVSATLGHGSTFSASLKAAFWLSYWFWQGVLFTGFWCLAHEAGHDTMSPHKSVNQIIGYSLHTFLLVPYYSWRSTHRSHHKGTASLERDENYLPRTRSDYNLPTLSRARLADYREAFEDAPLYILLRMLLMQAVGWHAYLLWNALGNKKYPPGTNHFNPSSPLFKAHERQQIIASNMGIAAMAGALALYAHSHGLGAFIKLYFIPYLLANHWVVFLTFLQHSDPTIPHYRGQAWSFLRGSLATVDRPLLGWIGRFFMHNISHDHIAHHLFSRIPFYNQPEVTKQLIRVLKEHYNYDSTNTFRALYRSFTECCFIEDEGDIVFYKNQDGVPQRELKEEDEDVDSGFESNASVD</sequence>
<feature type="transmembrane region" description="Helical" evidence="2">
    <location>
        <begin position="103"/>
        <end position="125"/>
    </location>
</feature>
<dbReference type="STRING" id="5364.A0A5C3N7B3"/>
<evidence type="ECO:0000259" key="3">
    <source>
        <dbReference type="Pfam" id="PF00487"/>
    </source>
</evidence>
<name>A0A5C3N7B3_9AGAM</name>
<dbReference type="InterPro" id="IPR005804">
    <property type="entry name" value="FA_desaturase_dom"/>
</dbReference>
<keyword evidence="2" id="KW-0472">Membrane</keyword>
<organism evidence="4 5">
    <name type="scientific">Heliocybe sulcata</name>
    <dbReference type="NCBI Taxonomy" id="5364"/>
    <lineage>
        <taxon>Eukaryota</taxon>
        <taxon>Fungi</taxon>
        <taxon>Dikarya</taxon>
        <taxon>Basidiomycota</taxon>
        <taxon>Agaricomycotina</taxon>
        <taxon>Agaricomycetes</taxon>
        <taxon>Gloeophyllales</taxon>
        <taxon>Gloeophyllaceae</taxon>
        <taxon>Heliocybe</taxon>
    </lineage>
</organism>
<evidence type="ECO:0000256" key="1">
    <source>
        <dbReference type="SAM" id="MobiDB-lite"/>
    </source>
</evidence>
<feature type="transmembrane region" description="Helical" evidence="2">
    <location>
        <begin position="60"/>
        <end position="80"/>
    </location>
</feature>
<dbReference type="Pfam" id="PF00487">
    <property type="entry name" value="FA_desaturase"/>
    <property type="match status" value="1"/>
</dbReference>
<reference evidence="4 5" key="1">
    <citation type="journal article" date="2019" name="Nat. Ecol. Evol.">
        <title>Megaphylogeny resolves global patterns of mushroom evolution.</title>
        <authorList>
            <person name="Varga T."/>
            <person name="Krizsan K."/>
            <person name="Foldi C."/>
            <person name="Dima B."/>
            <person name="Sanchez-Garcia M."/>
            <person name="Sanchez-Ramirez S."/>
            <person name="Szollosi G.J."/>
            <person name="Szarkandi J.G."/>
            <person name="Papp V."/>
            <person name="Albert L."/>
            <person name="Andreopoulos W."/>
            <person name="Angelini C."/>
            <person name="Antonin V."/>
            <person name="Barry K.W."/>
            <person name="Bougher N.L."/>
            <person name="Buchanan P."/>
            <person name="Buyck B."/>
            <person name="Bense V."/>
            <person name="Catcheside P."/>
            <person name="Chovatia M."/>
            <person name="Cooper J."/>
            <person name="Damon W."/>
            <person name="Desjardin D."/>
            <person name="Finy P."/>
            <person name="Geml J."/>
            <person name="Haridas S."/>
            <person name="Hughes K."/>
            <person name="Justo A."/>
            <person name="Karasinski D."/>
            <person name="Kautmanova I."/>
            <person name="Kiss B."/>
            <person name="Kocsube S."/>
            <person name="Kotiranta H."/>
            <person name="LaButti K.M."/>
            <person name="Lechner B.E."/>
            <person name="Liimatainen K."/>
            <person name="Lipzen A."/>
            <person name="Lukacs Z."/>
            <person name="Mihaltcheva S."/>
            <person name="Morgado L.N."/>
            <person name="Niskanen T."/>
            <person name="Noordeloos M.E."/>
            <person name="Ohm R.A."/>
            <person name="Ortiz-Santana B."/>
            <person name="Ovrebo C."/>
            <person name="Racz N."/>
            <person name="Riley R."/>
            <person name="Savchenko A."/>
            <person name="Shiryaev A."/>
            <person name="Soop K."/>
            <person name="Spirin V."/>
            <person name="Szebenyi C."/>
            <person name="Tomsovsky M."/>
            <person name="Tulloss R.E."/>
            <person name="Uehling J."/>
            <person name="Grigoriev I.V."/>
            <person name="Vagvolgyi C."/>
            <person name="Papp T."/>
            <person name="Martin F.M."/>
            <person name="Miettinen O."/>
            <person name="Hibbett D.S."/>
            <person name="Nagy L.G."/>
        </authorList>
    </citation>
    <scope>NUCLEOTIDE SEQUENCE [LARGE SCALE GENOMIC DNA]</scope>
    <source>
        <strain evidence="4 5">OMC1185</strain>
    </source>
</reference>
<dbReference type="GO" id="GO:0016491">
    <property type="term" value="F:oxidoreductase activity"/>
    <property type="evidence" value="ECO:0007669"/>
    <property type="project" value="InterPro"/>
</dbReference>
<evidence type="ECO:0000256" key="2">
    <source>
        <dbReference type="SAM" id="Phobius"/>
    </source>
</evidence>
<accession>A0A5C3N7B3</accession>
<keyword evidence="2" id="KW-1133">Transmembrane helix</keyword>
<feature type="domain" description="Fatty acid desaturase" evidence="3">
    <location>
        <begin position="105"/>
        <end position="379"/>
    </location>
</feature>
<feature type="region of interest" description="Disordered" evidence="1">
    <location>
        <begin position="418"/>
        <end position="437"/>
    </location>
</feature>
<protein>
    <recommendedName>
        <fullName evidence="3">Fatty acid desaturase domain-containing protein</fullName>
    </recommendedName>
</protein>
<dbReference type="GO" id="GO:0006629">
    <property type="term" value="P:lipid metabolic process"/>
    <property type="evidence" value="ECO:0007669"/>
    <property type="project" value="InterPro"/>
</dbReference>
<feature type="transmembrane region" description="Helical" evidence="2">
    <location>
        <begin position="207"/>
        <end position="227"/>
    </location>
</feature>
<dbReference type="PANTHER" id="PTHR32100">
    <property type="entry name" value="OMEGA-6 FATTY ACID DESATURASE, CHLOROPLASTIC"/>
    <property type="match status" value="1"/>
</dbReference>
<dbReference type="OrthoDB" id="1461976at2759"/>
<dbReference type="Proteomes" id="UP000305948">
    <property type="component" value="Unassembled WGS sequence"/>
</dbReference>
<dbReference type="AlphaFoldDB" id="A0A5C3N7B3"/>